<organism evidence="11 12">
    <name type="scientific">Rubroshorea leprosula</name>
    <dbReference type="NCBI Taxonomy" id="152421"/>
    <lineage>
        <taxon>Eukaryota</taxon>
        <taxon>Viridiplantae</taxon>
        <taxon>Streptophyta</taxon>
        <taxon>Embryophyta</taxon>
        <taxon>Tracheophyta</taxon>
        <taxon>Spermatophyta</taxon>
        <taxon>Magnoliopsida</taxon>
        <taxon>eudicotyledons</taxon>
        <taxon>Gunneridae</taxon>
        <taxon>Pentapetalae</taxon>
        <taxon>rosids</taxon>
        <taxon>malvids</taxon>
        <taxon>Malvales</taxon>
        <taxon>Dipterocarpaceae</taxon>
        <taxon>Rubroshorea</taxon>
    </lineage>
</organism>
<evidence type="ECO:0000256" key="1">
    <source>
        <dbReference type="ARBA" id="ARBA00000900"/>
    </source>
</evidence>
<evidence type="ECO:0000256" key="3">
    <source>
        <dbReference type="ARBA" id="ARBA00012483"/>
    </source>
</evidence>
<dbReference type="InterPro" id="IPR051348">
    <property type="entry name" value="U-box_ubiquitin_ligases"/>
</dbReference>
<feature type="domain" description="Protein kinase" evidence="10">
    <location>
        <begin position="450"/>
        <end position="712"/>
    </location>
</feature>
<dbReference type="InterPro" id="IPR011009">
    <property type="entry name" value="Kinase-like_dom_sf"/>
</dbReference>
<accession>A0AAV5KQG2</accession>
<gene>
    <name evidence="11" type="ORF">SLEP1_g36008</name>
</gene>
<dbReference type="SUPFAM" id="SSF56112">
    <property type="entry name" value="Protein kinase-like (PK-like)"/>
    <property type="match status" value="1"/>
</dbReference>
<dbReference type="GO" id="GO:0061630">
    <property type="term" value="F:ubiquitin protein ligase activity"/>
    <property type="evidence" value="ECO:0007669"/>
    <property type="project" value="UniProtKB-EC"/>
</dbReference>
<dbReference type="EC" id="2.3.2.27" evidence="3"/>
<dbReference type="Proteomes" id="UP001054252">
    <property type="component" value="Unassembled WGS sequence"/>
</dbReference>
<keyword evidence="7" id="KW-0067">ATP-binding</keyword>
<dbReference type="CDD" id="cd01989">
    <property type="entry name" value="USP_STK_Ubox_N"/>
    <property type="match status" value="1"/>
</dbReference>
<dbReference type="InterPro" id="IPR014729">
    <property type="entry name" value="Rossmann-like_a/b/a_fold"/>
</dbReference>
<dbReference type="Gene3D" id="1.10.510.10">
    <property type="entry name" value="Transferase(Phosphotransferase) domain 1"/>
    <property type="match status" value="1"/>
</dbReference>
<evidence type="ECO:0000313" key="11">
    <source>
        <dbReference type="EMBL" id="GKV26773.1"/>
    </source>
</evidence>
<comment type="caution">
    <text evidence="11">The sequence shown here is derived from an EMBL/GenBank/DDBJ whole genome shotgun (WGS) entry which is preliminary data.</text>
</comment>
<proteinExistence type="predicted"/>
<evidence type="ECO:0000313" key="12">
    <source>
        <dbReference type="Proteomes" id="UP001054252"/>
    </source>
</evidence>
<dbReference type="InterPro" id="IPR008271">
    <property type="entry name" value="Ser/Thr_kinase_AS"/>
</dbReference>
<dbReference type="EMBL" id="BPVZ01000073">
    <property type="protein sequence ID" value="GKV26773.1"/>
    <property type="molecule type" value="Genomic_DNA"/>
</dbReference>
<keyword evidence="5" id="KW-0547">Nucleotide-binding</keyword>
<dbReference type="Gene3D" id="3.30.200.20">
    <property type="entry name" value="Phosphorylase Kinase, domain 1"/>
    <property type="match status" value="1"/>
</dbReference>
<evidence type="ECO:0000256" key="9">
    <source>
        <dbReference type="SAM" id="MobiDB-lite"/>
    </source>
</evidence>
<comment type="pathway">
    <text evidence="2">Protein modification; protein ubiquitination.</text>
</comment>
<protein>
    <recommendedName>
        <fullName evidence="3">RING-type E3 ubiquitin transferase</fullName>
        <ecNumber evidence="3">2.3.2.27</ecNumber>
    </recommendedName>
</protein>
<dbReference type="FunFam" id="3.30.200.20:FF:000162">
    <property type="entry name" value="Adenine nucleotide alpha hydrolase-like domain kinase"/>
    <property type="match status" value="1"/>
</dbReference>
<keyword evidence="4" id="KW-0808">Transferase</keyword>
<dbReference type="FunFam" id="1.10.510.10:FF:000498">
    <property type="entry name" value="U-box domain-containing protein 51"/>
    <property type="match status" value="1"/>
</dbReference>
<evidence type="ECO:0000256" key="7">
    <source>
        <dbReference type="ARBA" id="ARBA00022840"/>
    </source>
</evidence>
<feature type="compositionally biased region" description="Basic and acidic residues" evidence="9">
    <location>
        <begin position="780"/>
        <end position="798"/>
    </location>
</feature>
<dbReference type="InterPro" id="IPR000719">
    <property type="entry name" value="Prot_kinase_dom"/>
</dbReference>
<dbReference type="SMART" id="SM00220">
    <property type="entry name" value="S_TKc"/>
    <property type="match status" value="1"/>
</dbReference>
<sequence length="988" mass="110199">MWNARGNTSAIKKGGGNGLIAVAIDKDKGSQHALKWAVENLLARGQTVLLIHVLNRSPSSHDEFNTPALHKQHLEKITRDLFVTFHCYCTRKDIHCLDIILEDVDIAKALTEYVSYSAIECLVLGTPSRHGFIRKFKADIPSSVSKAAPDFCTVYVISKGKISSARNASRAAPFASPVLDQIQKQNAIAADTLSLHSNSLISRVDKPGKPRQSFENSVRSPFARARGYGKSFADFSESESEKSFISSERPSTDRSSSVLNNDIFPDSARTSAVSSSSGSFASLRLGLRWPEQASASDISQVSLDQSSPYSYTSQPVEDVEAEMRRLKLELKQTMELYSTACKEALQAKQKTVELHRWRDEEERRVEEARLAEDSAKAILERERAKCRAAVEAAEAAKRIAELEAQQRVNAEIKAIKEAEDIKKMLDTLAQSNVRYRKYTIEEIEAATDFFSQSRKIGEGGYGPVFKCHLDHTPVAVKILRPDAAQGRSQFQQEIEVLSCIRHPNMVLLLGACPEYGILVYEYMAKGSLEDCLFRKGNTPPLSWQLRFRIAAEIATGLLFLHQTKPEPIVHRDLKPGNILLDQNYVSKISDVGLARLVPAVAENVTQCRITSAAGTFCYIDPEYQQTGMLGVKSDVYSLGVMLLQLITAKPAMGLTHLVERSIEKETFEQVLDPAVPDWPVEEALSFAKMCLRCAELRRKDRPDLGKEVLPELNRLRDLAEENDNHFSLAGSAGPSPYQSQLSMTPERGEIFFFYRPRVNKEEVHGADDVQRLYVVLRPESGEKPVEEKQDSHSGKEGAKIANQTHAPKSGSEGGQCSQTQHKPPARALGEGIYRILRHNEGKKKHTHLIYKLEFPKEEDKNEPQESLNIEHEGSFLMQVKNPEQHGNSQFRGVQNKGKAVFPARLQGQFGQKRYCSANPPDFLNYEGCEFLLIAALDDIEEELGLELGTEGKADPFCSDLLKTFGETASVTPLLKGTWIESFSCKELR</sequence>
<evidence type="ECO:0000256" key="6">
    <source>
        <dbReference type="ARBA" id="ARBA00022786"/>
    </source>
</evidence>
<evidence type="ECO:0000259" key="10">
    <source>
        <dbReference type="PROSITE" id="PS50011"/>
    </source>
</evidence>
<dbReference type="Pfam" id="PF00582">
    <property type="entry name" value="Usp"/>
    <property type="match status" value="1"/>
</dbReference>
<evidence type="ECO:0000256" key="5">
    <source>
        <dbReference type="ARBA" id="ARBA00022741"/>
    </source>
</evidence>
<dbReference type="PANTHER" id="PTHR45647">
    <property type="entry name" value="OS02G0152300 PROTEIN"/>
    <property type="match status" value="1"/>
</dbReference>
<name>A0AAV5KQG2_9ROSI</name>
<dbReference type="Gene3D" id="3.40.50.620">
    <property type="entry name" value="HUPs"/>
    <property type="match status" value="1"/>
</dbReference>
<keyword evidence="8" id="KW-0175">Coiled coil</keyword>
<evidence type="ECO:0000256" key="4">
    <source>
        <dbReference type="ARBA" id="ARBA00022679"/>
    </source>
</evidence>
<dbReference type="GO" id="GO:0004672">
    <property type="term" value="F:protein kinase activity"/>
    <property type="evidence" value="ECO:0007669"/>
    <property type="project" value="InterPro"/>
</dbReference>
<dbReference type="InterPro" id="IPR006016">
    <property type="entry name" value="UspA"/>
</dbReference>
<dbReference type="SUPFAM" id="SSF52402">
    <property type="entry name" value="Adenine nucleotide alpha hydrolases-like"/>
    <property type="match status" value="1"/>
</dbReference>
<dbReference type="PROSITE" id="PS50011">
    <property type="entry name" value="PROTEIN_KINASE_DOM"/>
    <property type="match status" value="1"/>
</dbReference>
<keyword evidence="12" id="KW-1185">Reference proteome</keyword>
<evidence type="ECO:0000256" key="8">
    <source>
        <dbReference type="ARBA" id="ARBA00023054"/>
    </source>
</evidence>
<dbReference type="PANTHER" id="PTHR45647:SF76">
    <property type="entry name" value="PROTEIN KINASE DOMAIN-CONTAINING PROTEIN"/>
    <property type="match status" value="1"/>
</dbReference>
<comment type="catalytic activity">
    <reaction evidence="1">
        <text>S-ubiquitinyl-[E2 ubiquitin-conjugating enzyme]-L-cysteine + [acceptor protein]-L-lysine = [E2 ubiquitin-conjugating enzyme]-L-cysteine + N(6)-ubiquitinyl-[acceptor protein]-L-lysine.</text>
        <dbReference type="EC" id="2.3.2.27"/>
    </reaction>
</comment>
<dbReference type="PROSITE" id="PS00108">
    <property type="entry name" value="PROTEIN_KINASE_ST"/>
    <property type="match status" value="1"/>
</dbReference>
<feature type="region of interest" description="Disordered" evidence="9">
    <location>
        <begin position="780"/>
        <end position="826"/>
    </location>
</feature>
<keyword evidence="6" id="KW-0833">Ubl conjugation pathway</keyword>
<dbReference type="GO" id="GO:0005524">
    <property type="term" value="F:ATP binding"/>
    <property type="evidence" value="ECO:0007669"/>
    <property type="project" value="UniProtKB-KW"/>
</dbReference>
<dbReference type="AlphaFoldDB" id="A0AAV5KQG2"/>
<dbReference type="Pfam" id="PF00069">
    <property type="entry name" value="Pkinase"/>
    <property type="match status" value="1"/>
</dbReference>
<reference evidence="11 12" key="1">
    <citation type="journal article" date="2021" name="Commun. Biol.">
        <title>The genome of Shorea leprosula (Dipterocarpaceae) highlights the ecological relevance of drought in aseasonal tropical rainforests.</title>
        <authorList>
            <person name="Ng K.K.S."/>
            <person name="Kobayashi M.J."/>
            <person name="Fawcett J.A."/>
            <person name="Hatakeyama M."/>
            <person name="Paape T."/>
            <person name="Ng C.H."/>
            <person name="Ang C.C."/>
            <person name="Tnah L.H."/>
            <person name="Lee C.T."/>
            <person name="Nishiyama T."/>
            <person name="Sese J."/>
            <person name="O'Brien M.J."/>
            <person name="Copetti D."/>
            <person name="Mohd Noor M.I."/>
            <person name="Ong R.C."/>
            <person name="Putra M."/>
            <person name="Sireger I.Z."/>
            <person name="Indrioko S."/>
            <person name="Kosugi Y."/>
            <person name="Izuno A."/>
            <person name="Isagi Y."/>
            <person name="Lee S.L."/>
            <person name="Shimizu K.K."/>
        </authorList>
    </citation>
    <scope>NUCLEOTIDE SEQUENCE [LARGE SCALE GENOMIC DNA]</scope>
    <source>
        <strain evidence="11">214</strain>
    </source>
</reference>
<evidence type="ECO:0000256" key="2">
    <source>
        <dbReference type="ARBA" id="ARBA00004906"/>
    </source>
</evidence>